<dbReference type="RefSeq" id="WP_146583924.1">
    <property type="nucleotide sequence ID" value="NZ_SJPO01000001.1"/>
</dbReference>
<organism evidence="1 2">
    <name type="scientific">Posidoniimonas polymericola</name>
    <dbReference type="NCBI Taxonomy" id="2528002"/>
    <lineage>
        <taxon>Bacteria</taxon>
        <taxon>Pseudomonadati</taxon>
        <taxon>Planctomycetota</taxon>
        <taxon>Planctomycetia</taxon>
        <taxon>Pirellulales</taxon>
        <taxon>Lacipirellulaceae</taxon>
        <taxon>Posidoniimonas</taxon>
    </lineage>
</organism>
<dbReference type="OrthoDB" id="244263at2"/>
<dbReference type="GO" id="GO:0005886">
    <property type="term" value="C:plasma membrane"/>
    <property type="evidence" value="ECO:0007669"/>
    <property type="project" value="TreeGrafter"/>
</dbReference>
<dbReference type="AlphaFoldDB" id="A0A5C5ZET6"/>
<name>A0A5C5ZET6_9BACT</name>
<evidence type="ECO:0000313" key="1">
    <source>
        <dbReference type="EMBL" id="TWT85676.1"/>
    </source>
</evidence>
<gene>
    <name evidence="1" type="ORF">Pla123a_04830</name>
</gene>
<evidence type="ECO:0000313" key="2">
    <source>
        <dbReference type="Proteomes" id="UP000318478"/>
    </source>
</evidence>
<sequence length="1185" mass="123761">MPRRDKTRQQPRTRRLPRALLRLAIVLAILVALAPTIAVRTPLVKSLVAGALPPEAGALTLASAGGGWLSPMSAQGIELRDARGELVFEAQEVRLSHGLVGLISAAEPIKVLLVRPTAYLNVRPDGSNVQDLVAAIERAKPPSDDLEPLGGPPEIAGRELGAVAVEQGTLYVAEAASGGRWTHQAINLQVDLAGGPSTLAASATLGSAFNQFQPIADGAPPANFVIKPIAADPAAGNSGQRQFDLELTAAPLNAAEPFARRLDPRLRLTGTATGRGFVSWTPPPPGAPHWADALAASNLNSQGTIAIDQFALQSRLLGGDTLRLSRVEAPWAFVAQNGRLELRDASVVSADIGSLRARGAMSVTELKDLLAQGAAAWRQAGRWPEGRLAADLDLARLAQLAPAAVALRDDVRPVSGRLTAQLETETNAGTKVVGSVTASELVAEAAGKRIGWQQPFTLRGVASRPGGLFTVDALRCESEFLWGDLSGNLTNLTGNLGFDLDKLAEQVGQFVDLRNWRLAGKGNADLRVEAPDAAHRKATLVASMTGVMVARRGEVYLEEEQLEASASADSTLNPAGAPARLEAARVGLQSGGDLLVVDLREPVALDAPAVVALGVELKGGLTSWQNRLRVALAPLGGGVLVDNLRLAGDINLKTDARLGGGVLQLSGLDAAINQLAVDGLGLAVREPRATAKGDFVWDSATSTLESRQGELVTSTLSVASQGVRATAAAGQPAASGKLALRADLARLNNWFAASDRPQAVGQVQGAVEFSQTDGTLRAVLQGAGTNIAFLDAATKRRLLEEPQLAVKATAAYAAATEQLTIESATVTSNTLQVQASGGAQRGATQLNGTVDYDLTALAPVIAGYVGPEVRVSGKHQGRFSLTRTAPTPQPTGPQAPLPWSRAWRGRLEAPWTAISLFGLPIGQGALGVTLADGEVKLDPLNLAVSGGTLTGQLSARLDPPPAVWGVVAGPILTNVQVTPEISERLLKYIAPVLADATRSQGLFSLRVESAGGPLSPLSQLSAKGQLDARSVIVNPGPTTVQWVQLAKQVEALIKSGDATALLGSPADATTLLSISDRTINFTIANGRVFHEGLQFDVGDVSVQSSGSVGFDESLDLLLTIPVKDSWIGVRPLLQGLRGKSVQIPVRGTFGRPNIDERALRDLSKEFVRDGVRGLLRGGLQQLLGE</sequence>
<dbReference type="GO" id="GO:0090313">
    <property type="term" value="P:regulation of protein targeting to membrane"/>
    <property type="evidence" value="ECO:0007669"/>
    <property type="project" value="TreeGrafter"/>
</dbReference>
<proteinExistence type="predicted"/>
<comment type="caution">
    <text evidence="1">The sequence shown here is derived from an EMBL/GenBank/DDBJ whole genome shotgun (WGS) entry which is preliminary data.</text>
</comment>
<dbReference type="EMBL" id="SJPO01000001">
    <property type="protein sequence ID" value="TWT85676.1"/>
    <property type="molecule type" value="Genomic_DNA"/>
</dbReference>
<dbReference type="PANTHER" id="PTHR30441">
    <property type="entry name" value="DUF748 DOMAIN-CONTAINING PROTEIN"/>
    <property type="match status" value="1"/>
</dbReference>
<keyword evidence="2" id="KW-1185">Reference proteome</keyword>
<dbReference type="Proteomes" id="UP000318478">
    <property type="component" value="Unassembled WGS sequence"/>
</dbReference>
<accession>A0A5C5ZET6</accession>
<reference evidence="1 2" key="1">
    <citation type="submission" date="2019-02" db="EMBL/GenBank/DDBJ databases">
        <title>Deep-cultivation of Planctomycetes and their phenomic and genomic characterization uncovers novel biology.</title>
        <authorList>
            <person name="Wiegand S."/>
            <person name="Jogler M."/>
            <person name="Boedeker C."/>
            <person name="Pinto D."/>
            <person name="Vollmers J."/>
            <person name="Rivas-Marin E."/>
            <person name="Kohn T."/>
            <person name="Peeters S.H."/>
            <person name="Heuer A."/>
            <person name="Rast P."/>
            <person name="Oberbeckmann S."/>
            <person name="Bunk B."/>
            <person name="Jeske O."/>
            <person name="Meyerdierks A."/>
            <person name="Storesund J.E."/>
            <person name="Kallscheuer N."/>
            <person name="Luecker S."/>
            <person name="Lage O.M."/>
            <person name="Pohl T."/>
            <person name="Merkel B.J."/>
            <person name="Hornburger P."/>
            <person name="Mueller R.-W."/>
            <person name="Bruemmer F."/>
            <person name="Labrenz M."/>
            <person name="Spormann A.M."/>
            <person name="Op Den Camp H."/>
            <person name="Overmann J."/>
            <person name="Amann R."/>
            <person name="Jetten M.S.M."/>
            <person name="Mascher T."/>
            <person name="Medema M.H."/>
            <person name="Devos D.P."/>
            <person name="Kaster A.-K."/>
            <person name="Ovreas L."/>
            <person name="Rohde M."/>
            <person name="Galperin M.Y."/>
            <person name="Jogler C."/>
        </authorList>
    </citation>
    <scope>NUCLEOTIDE SEQUENCE [LARGE SCALE GENOMIC DNA]</scope>
    <source>
        <strain evidence="1 2">Pla123a</strain>
    </source>
</reference>
<dbReference type="InterPro" id="IPR052894">
    <property type="entry name" value="AsmA-related"/>
</dbReference>
<protein>
    <submittedName>
        <fullName evidence="1">Uncharacterized protein</fullName>
    </submittedName>
</protein>
<dbReference type="PANTHER" id="PTHR30441:SF8">
    <property type="entry name" value="DUF748 DOMAIN-CONTAINING PROTEIN"/>
    <property type="match status" value="1"/>
</dbReference>